<proteinExistence type="predicted"/>
<reference evidence="1 2" key="1">
    <citation type="submission" date="2019-06" db="EMBL/GenBank/DDBJ databases">
        <authorList>
            <person name="Petrone J.R."/>
            <person name="Munoz-Beristain A."/>
            <person name="Russell J.T."/>
            <person name="Rios-Glusberger P."/>
            <person name="Triplett E.W."/>
        </authorList>
    </citation>
    <scope>NUCLEOTIDE SEQUENCE [LARGE SCALE GENOMIC DNA]</scope>
    <source>
        <strain evidence="1">JRPAMB4</strain>
    </source>
</reference>
<protein>
    <recommendedName>
        <fullName evidence="3">50S ribosomal protein L35</fullName>
    </recommendedName>
</protein>
<accession>A0AAE7G467</accession>
<dbReference type="EMBL" id="CP041245">
    <property type="protein sequence ID" value="QLK14077.1"/>
    <property type="molecule type" value="Genomic_DNA"/>
</dbReference>
<name>A0AAE7G467_CARRU</name>
<evidence type="ECO:0000313" key="2">
    <source>
        <dbReference type="Proteomes" id="UP000510930"/>
    </source>
</evidence>
<sequence length="64" mass="7675">MKIKKKNTNSIKKRIILKKKIKCFKSNQHHLLINKNKKKNSFKNKFSYLNKIIVSKIKKYGSIK</sequence>
<dbReference type="Proteomes" id="UP000510930">
    <property type="component" value="Chromosome"/>
</dbReference>
<evidence type="ECO:0008006" key="3">
    <source>
        <dbReference type="Google" id="ProtNLM"/>
    </source>
</evidence>
<dbReference type="AlphaFoldDB" id="A0AAE7G467"/>
<dbReference type="RefSeq" id="WP_020915826.1">
    <property type="nucleotide sequence ID" value="NZ_CP012411.1"/>
</dbReference>
<evidence type="ECO:0000313" key="1">
    <source>
        <dbReference type="EMBL" id="QLK14077.1"/>
    </source>
</evidence>
<gene>
    <name evidence="1" type="ORF">FK493_00610</name>
</gene>
<organism evidence="1 2">
    <name type="scientific">Carsonella ruddii</name>
    <dbReference type="NCBI Taxonomy" id="114186"/>
    <lineage>
        <taxon>Bacteria</taxon>
        <taxon>Pseudomonadati</taxon>
        <taxon>Pseudomonadota</taxon>
        <taxon>Gammaproteobacteria</taxon>
        <taxon>Oceanospirillales</taxon>
        <taxon>Halomonadaceae</taxon>
        <taxon>Zymobacter group</taxon>
        <taxon>Candidatus Carsonella</taxon>
    </lineage>
</organism>